<gene>
    <name evidence="1" type="ORF">KKP3000_001697</name>
</gene>
<evidence type="ECO:0008006" key="3">
    <source>
        <dbReference type="Google" id="ProtNLM"/>
    </source>
</evidence>
<dbReference type="InterPro" id="IPR029058">
    <property type="entry name" value="AB_hydrolase_fold"/>
</dbReference>
<sequence>MNIQYTVVKVPSCFGEPASYKFFRHADGSDRLAVLFPGHGYTLDAPVMWYVARAALEAGYDVLGVEYGFQANRVAVQADRIPEVAWEVATGLERCLEGVSYGRYAFVAKSLGTDVARLTSSSVAFPVEDYIFLTPLPRTIPFIESSSNMLVLVGGYDPLFTDADVNRISALSHVTLRVFPEADHGLEIDGNVTQSLVTLRETTELCRDFLRSL</sequence>
<dbReference type="InterPro" id="IPR017018">
    <property type="entry name" value="UCP033634"/>
</dbReference>
<protein>
    <recommendedName>
        <fullName evidence="3">Alpha/beta hydrolase</fullName>
    </recommendedName>
</protein>
<keyword evidence="2" id="KW-1185">Reference proteome</keyword>
<comment type="caution">
    <text evidence="1">The sequence shown here is derived from an EMBL/GenBank/DDBJ whole genome shotgun (WGS) entry which is preliminary data.</text>
</comment>
<dbReference type="PIRSF" id="PIRSF033634">
    <property type="entry name" value="UCP033634"/>
    <property type="match status" value="1"/>
</dbReference>
<dbReference type="SUPFAM" id="SSF53474">
    <property type="entry name" value="alpha/beta-Hydrolases"/>
    <property type="match status" value="1"/>
</dbReference>
<dbReference type="Gene3D" id="3.40.50.1820">
    <property type="entry name" value="alpha/beta hydrolase"/>
    <property type="match status" value="1"/>
</dbReference>
<dbReference type="EMBL" id="JBDXSU010000023">
    <property type="protein sequence ID" value="MFB5192493.1"/>
    <property type="molecule type" value="Genomic_DNA"/>
</dbReference>
<dbReference type="RefSeq" id="WP_275473020.1">
    <property type="nucleotide sequence ID" value="NZ_CP162940.1"/>
</dbReference>
<dbReference type="Proteomes" id="UP001579974">
    <property type="component" value="Unassembled WGS sequence"/>
</dbReference>
<proteinExistence type="predicted"/>
<accession>A0ABV5AJP1</accession>
<organism evidence="1 2">
    <name type="scientific">Alicyclobacillus fastidiosus</name>
    <dbReference type="NCBI Taxonomy" id="392011"/>
    <lineage>
        <taxon>Bacteria</taxon>
        <taxon>Bacillati</taxon>
        <taxon>Bacillota</taxon>
        <taxon>Bacilli</taxon>
        <taxon>Bacillales</taxon>
        <taxon>Alicyclobacillaceae</taxon>
        <taxon>Alicyclobacillus</taxon>
    </lineage>
</organism>
<evidence type="ECO:0000313" key="2">
    <source>
        <dbReference type="Proteomes" id="UP001579974"/>
    </source>
</evidence>
<reference evidence="1 2" key="1">
    <citation type="journal article" date="2024" name="Int. J. Mol. Sci.">
        <title>Exploration of Alicyclobacillus spp. Genome in Search of Antibiotic Resistance.</title>
        <authorList>
            <person name="Bucka-Kolendo J."/>
            <person name="Kiousi D.E."/>
            <person name="Dekowska A."/>
            <person name="Mikolajczuk-Szczyrba A."/>
            <person name="Karadedos D.M."/>
            <person name="Michael P."/>
            <person name="Galanis A."/>
            <person name="Sokolowska B."/>
        </authorList>
    </citation>
    <scope>NUCLEOTIDE SEQUENCE [LARGE SCALE GENOMIC DNA]</scope>
    <source>
        <strain evidence="1 2">KKP 3000</strain>
    </source>
</reference>
<evidence type="ECO:0000313" key="1">
    <source>
        <dbReference type="EMBL" id="MFB5192493.1"/>
    </source>
</evidence>
<name>A0ABV5AJP1_9BACL</name>